<reference evidence="6" key="1">
    <citation type="journal article" date="2019" name="Int. J. Syst. Evol. Microbiol.">
        <title>The Global Catalogue of Microorganisms (GCM) 10K type strain sequencing project: providing services to taxonomists for standard genome sequencing and annotation.</title>
        <authorList>
            <consortium name="The Broad Institute Genomics Platform"/>
            <consortium name="The Broad Institute Genome Sequencing Center for Infectious Disease"/>
            <person name="Wu L."/>
            <person name="Ma J."/>
        </authorList>
    </citation>
    <scope>NUCLEOTIDE SEQUENCE [LARGE SCALE GENOMIC DNA]</scope>
    <source>
        <strain evidence="6">KCTC 42875</strain>
    </source>
</reference>
<dbReference type="RefSeq" id="WP_386757534.1">
    <property type="nucleotide sequence ID" value="NZ_JBHRXK010000001.1"/>
</dbReference>
<accession>A0ABV7RMT8</accession>
<keyword evidence="1" id="KW-0805">Transcription regulation</keyword>
<dbReference type="PANTHER" id="PTHR47504:SF5">
    <property type="entry name" value="RIGHT ORIGIN-BINDING PROTEIN"/>
    <property type="match status" value="1"/>
</dbReference>
<keyword evidence="6" id="KW-1185">Reference proteome</keyword>
<dbReference type="Pfam" id="PF12833">
    <property type="entry name" value="HTH_18"/>
    <property type="match status" value="1"/>
</dbReference>
<keyword evidence="3" id="KW-0804">Transcription</keyword>
<gene>
    <name evidence="5" type="ORF">ACFOLC_03470</name>
</gene>
<dbReference type="InterPro" id="IPR009057">
    <property type="entry name" value="Homeodomain-like_sf"/>
</dbReference>
<proteinExistence type="predicted"/>
<organism evidence="5 6">
    <name type="scientific">Lysobacter cavernae</name>
    <dbReference type="NCBI Taxonomy" id="1685901"/>
    <lineage>
        <taxon>Bacteria</taxon>
        <taxon>Pseudomonadati</taxon>
        <taxon>Pseudomonadota</taxon>
        <taxon>Gammaproteobacteria</taxon>
        <taxon>Lysobacterales</taxon>
        <taxon>Lysobacteraceae</taxon>
        <taxon>Lysobacter</taxon>
    </lineage>
</organism>
<evidence type="ECO:0000256" key="2">
    <source>
        <dbReference type="ARBA" id="ARBA00023125"/>
    </source>
</evidence>
<dbReference type="InterPro" id="IPR018060">
    <property type="entry name" value="HTH_AraC"/>
</dbReference>
<name>A0ABV7RMT8_9GAMM</name>
<comment type="caution">
    <text evidence="5">The sequence shown here is derived from an EMBL/GenBank/DDBJ whole genome shotgun (WGS) entry which is preliminary data.</text>
</comment>
<evidence type="ECO:0000313" key="5">
    <source>
        <dbReference type="EMBL" id="MFC3550067.1"/>
    </source>
</evidence>
<evidence type="ECO:0000313" key="6">
    <source>
        <dbReference type="Proteomes" id="UP001595740"/>
    </source>
</evidence>
<dbReference type="Gene3D" id="1.10.10.60">
    <property type="entry name" value="Homeodomain-like"/>
    <property type="match status" value="1"/>
</dbReference>
<protein>
    <submittedName>
        <fullName evidence="5">Helix-turn-helix domain-containing protein</fullName>
    </submittedName>
</protein>
<dbReference type="Proteomes" id="UP001595740">
    <property type="component" value="Unassembled WGS sequence"/>
</dbReference>
<evidence type="ECO:0000256" key="1">
    <source>
        <dbReference type="ARBA" id="ARBA00023015"/>
    </source>
</evidence>
<dbReference type="InterPro" id="IPR050959">
    <property type="entry name" value="MarA-like"/>
</dbReference>
<dbReference type="PROSITE" id="PS01124">
    <property type="entry name" value="HTH_ARAC_FAMILY_2"/>
    <property type="match status" value="1"/>
</dbReference>
<dbReference type="SUPFAM" id="SSF46689">
    <property type="entry name" value="Homeodomain-like"/>
    <property type="match status" value="1"/>
</dbReference>
<dbReference type="SMART" id="SM00342">
    <property type="entry name" value="HTH_ARAC"/>
    <property type="match status" value="1"/>
</dbReference>
<dbReference type="EMBL" id="JBHRXK010000001">
    <property type="protein sequence ID" value="MFC3550067.1"/>
    <property type="molecule type" value="Genomic_DNA"/>
</dbReference>
<evidence type="ECO:0000259" key="4">
    <source>
        <dbReference type="PROSITE" id="PS01124"/>
    </source>
</evidence>
<dbReference type="PROSITE" id="PS00041">
    <property type="entry name" value="HTH_ARAC_FAMILY_1"/>
    <property type="match status" value="1"/>
</dbReference>
<dbReference type="InterPro" id="IPR018062">
    <property type="entry name" value="HTH_AraC-typ_CS"/>
</dbReference>
<keyword evidence="2" id="KW-0238">DNA-binding</keyword>
<feature type="domain" description="HTH araC/xylS-type" evidence="4">
    <location>
        <begin position="15"/>
        <end position="113"/>
    </location>
</feature>
<sequence length="142" mass="16435">MNSTTQATAEHPLREAMLAHIEHNLREPELGIESLQTCFGVSRATVYRIFHNVGGVHSHIRERRLQAAHRHLRQFPDCNLTWLLYEIGFGSERQFQRAFQTHFAMAPSEWKRRCLQSAPADAPGAIPRYTRLWPQQVVHQLA</sequence>
<dbReference type="PANTHER" id="PTHR47504">
    <property type="entry name" value="RIGHT ORIGIN-BINDING PROTEIN"/>
    <property type="match status" value="1"/>
</dbReference>
<evidence type="ECO:0000256" key="3">
    <source>
        <dbReference type="ARBA" id="ARBA00023163"/>
    </source>
</evidence>